<dbReference type="Proteomes" id="UP000237105">
    <property type="component" value="Unassembled WGS sequence"/>
</dbReference>
<keyword evidence="3" id="KW-1185">Reference proteome</keyword>
<dbReference type="OrthoDB" id="10553506at2759"/>
<protein>
    <submittedName>
        <fullName evidence="2">Uncharacterized protein</fullName>
    </submittedName>
</protein>
<feature type="region of interest" description="Disordered" evidence="1">
    <location>
        <begin position="1"/>
        <end position="22"/>
    </location>
</feature>
<comment type="caution">
    <text evidence="2">The sequence shown here is derived from an EMBL/GenBank/DDBJ whole genome shotgun (WGS) entry which is preliminary data.</text>
</comment>
<accession>A0A2P5BSL6</accession>
<evidence type="ECO:0000313" key="2">
    <source>
        <dbReference type="EMBL" id="PON51792.1"/>
    </source>
</evidence>
<organism evidence="2 3">
    <name type="scientific">Parasponia andersonii</name>
    <name type="common">Sponia andersonii</name>
    <dbReference type="NCBI Taxonomy" id="3476"/>
    <lineage>
        <taxon>Eukaryota</taxon>
        <taxon>Viridiplantae</taxon>
        <taxon>Streptophyta</taxon>
        <taxon>Embryophyta</taxon>
        <taxon>Tracheophyta</taxon>
        <taxon>Spermatophyta</taxon>
        <taxon>Magnoliopsida</taxon>
        <taxon>eudicotyledons</taxon>
        <taxon>Gunneridae</taxon>
        <taxon>Pentapetalae</taxon>
        <taxon>rosids</taxon>
        <taxon>fabids</taxon>
        <taxon>Rosales</taxon>
        <taxon>Cannabaceae</taxon>
        <taxon>Parasponia</taxon>
    </lineage>
</organism>
<reference evidence="3" key="1">
    <citation type="submission" date="2016-06" db="EMBL/GenBank/DDBJ databases">
        <title>Parallel loss of symbiosis genes in relatives of nitrogen-fixing non-legume Parasponia.</title>
        <authorList>
            <person name="Van Velzen R."/>
            <person name="Holmer R."/>
            <person name="Bu F."/>
            <person name="Rutten L."/>
            <person name="Van Zeijl A."/>
            <person name="Liu W."/>
            <person name="Santuari L."/>
            <person name="Cao Q."/>
            <person name="Sharma T."/>
            <person name="Shen D."/>
            <person name="Roswanjaya Y."/>
            <person name="Wardhani T."/>
            <person name="Kalhor M.S."/>
            <person name="Jansen J."/>
            <person name="Van den Hoogen J."/>
            <person name="Gungor B."/>
            <person name="Hartog M."/>
            <person name="Hontelez J."/>
            <person name="Verver J."/>
            <person name="Yang W.-C."/>
            <person name="Schijlen E."/>
            <person name="Repin R."/>
            <person name="Schilthuizen M."/>
            <person name="Schranz E."/>
            <person name="Heidstra R."/>
            <person name="Miyata K."/>
            <person name="Fedorova E."/>
            <person name="Kohlen W."/>
            <person name="Bisseling T."/>
            <person name="Smit S."/>
            <person name="Geurts R."/>
        </authorList>
    </citation>
    <scope>NUCLEOTIDE SEQUENCE [LARGE SCALE GENOMIC DNA]</scope>
    <source>
        <strain evidence="3">cv. WU1-14</strain>
    </source>
</reference>
<dbReference type="AlphaFoldDB" id="A0A2P5BSL6"/>
<name>A0A2P5BSL6_PARAD</name>
<sequence length="81" mass="8860">MQSSCLGEYPQGDHPRDSPKGAPLQGLFGKLHSCVKGWHPYLASNPLLSRRGVTRPIHLEVDDMIPKVEESLAAICEALIP</sequence>
<dbReference type="EMBL" id="JXTB01000228">
    <property type="protein sequence ID" value="PON51792.1"/>
    <property type="molecule type" value="Genomic_DNA"/>
</dbReference>
<evidence type="ECO:0000313" key="3">
    <source>
        <dbReference type="Proteomes" id="UP000237105"/>
    </source>
</evidence>
<gene>
    <name evidence="2" type="ORF">PanWU01x14_213620</name>
</gene>
<evidence type="ECO:0000256" key="1">
    <source>
        <dbReference type="SAM" id="MobiDB-lite"/>
    </source>
</evidence>
<proteinExistence type="predicted"/>